<dbReference type="RefSeq" id="WP_091097427.1">
    <property type="nucleotide sequence ID" value="NZ_FNXE01000013.1"/>
</dbReference>
<evidence type="ECO:0000313" key="1">
    <source>
        <dbReference type="EMBL" id="SEH75122.1"/>
    </source>
</evidence>
<accession>A0A1H6KHU9</accession>
<evidence type="ECO:0008006" key="3">
    <source>
        <dbReference type="Google" id="ProtNLM"/>
    </source>
</evidence>
<sequence>MKFVVFISILFFVSCKINRTNKGIAVGKWKYVSGTTSERLVITGKYDRKGREKGVWKYYRNDTLFRSEKYFYPYSADVLFHKNGKVSEIGKSFTSQNKWTKTGTWYYFNEHEKLTDSITFEN</sequence>
<dbReference type="EMBL" id="FNXE01000013">
    <property type="protein sequence ID" value="SEH75122.1"/>
    <property type="molecule type" value="Genomic_DNA"/>
</dbReference>
<name>A0A1H6KHU9_9FLAO</name>
<dbReference type="OrthoDB" id="8536728at2"/>
<reference evidence="1 2" key="1">
    <citation type="submission" date="2016-10" db="EMBL/GenBank/DDBJ databases">
        <authorList>
            <person name="de Groot N.N."/>
        </authorList>
    </citation>
    <scope>NUCLEOTIDE SEQUENCE [LARGE SCALE GENOMIC DNA]</scope>
    <source>
        <strain evidence="1 2">CGMCC 1.10825</strain>
    </source>
</reference>
<dbReference type="Proteomes" id="UP000199634">
    <property type="component" value="Unassembled WGS sequence"/>
</dbReference>
<proteinExistence type="predicted"/>
<gene>
    <name evidence="1" type="ORF">SAMN02927937_01217</name>
</gene>
<dbReference type="STRING" id="1159016.SAMN02927937_01217"/>
<protein>
    <recommendedName>
        <fullName evidence="3">MORN repeat protein</fullName>
    </recommendedName>
</protein>
<keyword evidence="2" id="KW-1185">Reference proteome</keyword>
<evidence type="ECO:0000313" key="2">
    <source>
        <dbReference type="Proteomes" id="UP000199634"/>
    </source>
</evidence>
<dbReference type="PROSITE" id="PS51257">
    <property type="entry name" value="PROKAR_LIPOPROTEIN"/>
    <property type="match status" value="1"/>
</dbReference>
<organism evidence="1 2">
    <name type="scientific">Paenimyroides marinum</name>
    <dbReference type="NCBI Taxonomy" id="1159016"/>
    <lineage>
        <taxon>Bacteria</taxon>
        <taxon>Pseudomonadati</taxon>
        <taxon>Bacteroidota</taxon>
        <taxon>Flavobacteriia</taxon>
        <taxon>Flavobacteriales</taxon>
        <taxon>Flavobacteriaceae</taxon>
        <taxon>Paenimyroides</taxon>
    </lineage>
</organism>
<dbReference type="AlphaFoldDB" id="A0A1H6KHU9"/>